<dbReference type="InterPro" id="IPR036188">
    <property type="entry name" value="FAD/NAD-bd_sf"/>
</dbReference>
<dbReference type="GO" id="GO:0009228">
    <property type="term" value="P:thiamine biosynthetic process"/>
    <property type="evidence" value="ECO:0007669"/>
    <property type="project" value="UniProtKB-KW"/>
</dbReference>
<dbReference type="RefSeq" id="WP_200770568.1">
    <property type="nucleotide sequence ID" value="NZ_FSRE01000003.1"/>
</dbReference>
<keyword evidence="6" id="KW-1185">Reference proteome</keyword>
<dbReference type="PANTHER" id="PTHR13847">
    <property type="entry name" value="SARCOSINE DEHYDROGENASE-RELATED"/>
    <property type="match status" value="1"/>
</dbReference>
<evidence type="ECO:0000313" key="6">
    <source>
        <dbReference type="Proteomes" id="UP000198461"/>
    </source>
</evidence>
<gene>
    <name evidence="5" type="ORF">SAMN05443662_1382</name>
</gene>
<dbReference type="Gene3D" id="3.30.9.10">
    <property type="entry name" value="D-Amino Acid Oxidase, subunit A, domain 2"/>
    <property type="match status" value="1"/>
</dbReference>
<dbReference type="Gene3D" id="3.50.50.60">
    <property type="entry name" value="FAD/NAD(P)-binding domain"/>
    <property type="match status" value="1"/>
</dbReference>
<keyword evidence="2" id="KW-0784">Thiamine biosynthesis</keyword>
<evidence type="ECO:0000256" key="3">
    <source>
        <dbReference type="ARBA" id="ARBA00023002"/>
    </source>
</evidence>
<dbReference type="GO" id="GO:0005737">
    <property type="term" value="C:cytoplasm"/>
    <property type="evidence" value="ECO:0007669"/>
    <property type="project" value="TreeGrafter"/>
</dbReference>
<evidence type="ECO:0000259" key="4">
    <source>
        <dbReference type="Pfam" id="PF01266"/>
    </source>
</evidence>
<dbReference type="UniPathway" id="UPA00060"/>
<dbReference type="PANTHER" id="PTHR13847:SF289">
    <property type="entry name" value="GLYCINE OXIDASE"/>
    <property type="match status" value="1"/>
</dbReference>
<proteinExistence type="predicted"/>
<dbReference type="Proteomes" id="UP000198461">
    <property type="component" value="Unassembled WGS sequence"/>
</dbReference>
<dbReference type="AlphaFoldDB" id="A0A1N6GK65"/>
<evidence type="ECO:0000256" key="1">
    <source>
        <dbReference type="ARBA" id="ARBA00004948"/>
    </source>
</evidence>
<dbReference type="EMBL" id="FSRE01000003">
    <property type="protein sequence ID" value="SIO07914.1"/>
    <property type="molecule type" value="Genomic_DNA"/>
</dbReference>
<organism evidence="5 6">
    <name type="scientific">Sulfurivirga caldicuralii</name>
    <dbReference type="NCBI Taxonomy" id="364032"/>
    <lineage>
        <taxon>Bacteria</taxon>
        <taxon>Pseudomonadati</taxon>
        <taxon>Pseudomonadota</taxon>
        <taxon>Gammaproteobacteria</taxon>
        <taxon>Thiotrichales</taxon>
        <taxon>Piscirickettsiaceae</taxon>
        <taxon>Sulfurivirga</taxon>
    </lineage>
</organism>
<protein>
    <submittedName>
        <fullName evidence="5">Glycine oxidase</fullName>
    </submittedName>
</protein>
<evidence type="ECO:0000313" key="5">
    <source>
        <dbReference type="EMBL" id="SIO07914.1"/>
    </source>
</evidence>
<dbReference type="GO" id="GO:0016491">
    <property type="term" value="F:oxidoreductase activity"/>
    <property type="evidence" value="ECO:0007669"/>
    <property type="project" value="UniProtKB-KW"/>
</dbReference>
<accession>A0A1N6GK65</accession>
<dbReference type="SUPFAM" id="SSF51905">
    <property type="entry name" value="FAD/NAD(P)-binding domain"/>
    <property type="match status" value="1"/>
</dbReference>
<comment type="pathway">
    <text evidence="1">Cofactor biosynthesis; thiamine diphosphate biosynthesis.</text>
</comment>
<dbReference type="Pfam" id="PF01266">
    <property type="entry name" value="DAO"/>
    <property type="match status" value="1"/>
</dbReference>
<feature type="domain" description="FAD dependent oxidoreductase" evidence="4">
    <location>
        <begin position="7"/>
        <end position="341"/>
    </location>
</feature>
<dbReference type="STRING" id="364032.SAMN05443662_1382"/>
<dbReference type="InterPro" id="IPR012727">
    <property type="entry name" value="Gly_oxidase_ThiO"/>
</dbReference>
<dbReference type="NCBIfam" id="TIGR02352">
    <property type="entry name" value="thiamin_ThiO"/>
    <property type="match status" value="1"/>
</dbReference>
<sequence>MSAQSCDVLIIGGGISGLMSAWFLQQAGRQVTLIERHVCGREASWAGGGILSPMYPWRYPDAVNVLAQHSQPQFEPLSAELAELTGIDPEYFPTGMLMLDSEQWETAQAWCERWGYVLEVLDDRALSVFEPRLHTARKLALWMPEIASIRNPRMVKALAKAVQLKGVALMEHTPAEAIDPSAERVRVRTPQGWLEAEDVVVTAGAWSAQLVPELPIEPVRGQIVAIDAPVGFLHHMVMEQDRYLIPRKDGLILVGSTVEQAGFDKRTDEAAREALLSFAYARYPELAMFEVAHHWAGLRPGNPDSIPYIGAHPAHARLWLNTGHFRNGVVTSIASAQLLRALIQVETPPFDPSPYALERSHALSVSAP</sequence>
<dbReference type="SUPFAM" id="SSF54373">
    <property type="entry name" value="FAD-linked reductases, C-terminal domain"/>
    <property type="match status" value="1"/>
</dbReference>
<dbReference type="GO" id="GO:0050660">
    <property type="term" value="F:flavin adenine dinucleotide binding"/>
    <property type="evidence" value="ECO:0007669"/>
    <property type="project" value="InterPro"/>
</dbReference>
<dbReference type="InterPro" id="IPR006076">
    <property type="entry name" value="FAD-dep_OxRdtase"/>
</dbReference>
<name>A0A1N6GK65_9GAMM</name>
<evidence type="ECO:0000256" key="2">
    <source>
        <dbReference type="ARBA" id="ARBA00022977"/>
    </source>
</evidence>
<keyword evidence="3" id="KW-0560">Oxidoreductase</keyword>
<reference evidence="5 6" key="1">
    <citation type="submission" date="2016-11" db="EMBL/GenBank/DDBJ databases">
        <authorList>
            <person name="Jaros S."/>
            <person name="Januszkiewicz K."/>
            <person name="Wedrychowicz H."/>
        </authorList>
    </citation>
    <scope>NUCLEOTIDE SEQUENCE [LARGE SCALE GENOMIC DNA]</scope>
    <source>
        <strain evidence="5 6">DSM 17737</strain>
    </source>
</reference>
<dbReference type="GO" id="GO:0009229">
    <property type="term" value="P:thiamine diphosphate biosynthetic process"/>
    <property type="evidence" value="ECO:0007669"/>
    <property type="project" value="UniProtKB-UniPathway"/>
</dbReference>